<dbReference type="RefSeq" id="WP_185948075.1">
    <property type="nucleotide sequence ID" value="NZ_JACMHY010000012.1"/>
</dbReference>
<evidence type="ECO:0000256" key="1">
    <source>
        <dbReference type="SAM" id="MobiDB-lite"/>
    </source>
</evidence>
<name>A0A7X1LSN9_9ACTN</name>
<sequence length="97" mass="10294">MTEHRRGTPGAYGARVPRDMPDQQARPGEDPWEAAETGTRRAGRTEGSAGERDASEGGDLPDERDVPDTDEAGTGRRGAPQTGTVHPEHPVPDEPPG</sequence>
<evidence type="ECO:0000313" key="2">
    <source>
        <dbReference type="EMBL" id="MBC2868420.1"/>
    </source>
</evidence>
<dbReference type="Proteomes" id="UP000517694">
    <property type="component" value="Unassembled WGS sequence"/>
</dbReference>
<feature type="compositionally biased region" description="Basic and acidic residues" evidence="1">
    <location>
        <begin position="49"/>
        <end position="67"/>
    </location>
</feature>
<protein>
    <submittedName>
        <fullName evidence="2">Uncharacterized protein</fullName>
    </submittedName>
</protein>
<proteinExistence type="predicted"/>
<dbReference type="AlphaFoldDB" id="A0A7X1LSN9"/>
<organism evidence="2 3">
    <name type="scientific">Streptomyces mexicanus</name>
    <dbReference type="NCBI Taxonomy" id="178566"/>
    <lineage>
        <taxon>Bacteria</taxon>
        <taxon>Bacillati</taxon>
        <taxon>Actinomycetota</taxon>
        <taxon>Actinomycetes</taxon>
        <taxon>Kitasatosporales</taxon>
        <taxon>Streptomycetaceae</taxon>
        <taxon>Streptomyces</taxon>
    </lineage>
</organism>
<feature type="compositionally biased region" description="Basic and acidic residues" evidence="1">
    <location>
        <begin position="86"/>
        <end position="97"/>
    </location>
</feature>
<keyword evidence="3" id="KW-1185">Reference proteome</keyword>
<dbReference type="EMBL" id="JACMHY010000012">
    <property type="protein sequence ID" value="MBC2868420.1"/>
    <property type="molecule type" value="Genomic_DNA"/>
</dbReference>
<accession>A0A7X1LSN9</accession>
<comment type="caution">
    <text evidence="2">The sequence shown here is derived from an EMBL/GenBank/DDBJ whole genome shotgun (WGS) entry which is preliminary data.</text>
</comment>
<reference evidence="2 3" key="1">
    <citation type="submission" date="2020-08" db="EMBL/GenBank/DDBJ databases">
        <title>Whole-Genome Sequence of French Clinical Streptomyces mexicanus Strain Q0842.</title>
        <authorList>
            <person name="Boxberger M."/>
            <person name="La Scola B."/>
        </authorList>
    </citation>
    <scope>NUCLEOTIDE SEQUENCE [LARGE SCALE GENOMIC DNA]</scope>
    <source>
        <strain evidence="2 3">Marseille-Q0842</strain>
    </source>
</reference>
<feature type="region of interest" description="Disordered" evidence="1">
    <location>
        <begin position="1"/>
        <end position="97"/>
    </location>
</feature>
<gene>
    <name evidence="2" type="ORF">H1R13_26675</name>
</gene>
<evidence type="ECO:0000313" key="3">
    <source>
        <dbReference type="Proteomes" id="UP000517694"/>
    </source>
</evidence>